<dbReference type="Proteomes" id="UP000268162">
    <property type="component" value="Unassembled WGS sequence"/>
</dbReference>
<dbReference type="STRING" id="215637.A0A4P9ZIW0"/>
<dbReference type="PANTHER" id="PTHR28608:SF1">
    <property type="entry name" value="INTEGRATOR COMPLEX SUBUNIT 2"/>
    <property type="match status" value="1"/>
</dbReference>
<protein>
    <submittedName>
        <fullName evidence="1">Integrator complex subunit 2</fullName>
    </submittedName>
</protein>
<dbReference type="InterPro" id="IPR029321">
    <property type="entry name" value="INTS2"/>
</dbReference>
<name>A0A4P9ZIW0_9FUNG</name>
<reference evidence="2" key="1">
    <citation type="journal article" date="2018" name="Nat. Microbiol.">
        <title>Leveraging single-cell genomics to expand the fungal tree of life.</title>
        <authorList>
            <person name="Ahrendt S.R."/>
            <person name="Quandt C.A."/>
            <person name="Ciobanu D."/>
            <person name="Clum A."/>
            <person name="Salamov A."/>
            <person name="Andreopoulos B."/>
            <person name="Cheng J.F."/>
            <person name="Woyke T."/>
            <person name="Pelin A."/>
            <person name="Henrissat B."/>
            <person name="Reynolds N.K."/>
            <person name="Benny G.L."/>
            <person name="Smith M.E."/>
            <person name="James T.Y."/>
            <person name="Grigoriev I.V."/>
        </authorList>
    </citation>
    <scope>NUCLEOTIDE SEQUENCE [LARGE SCALE GENOMIC DNA]</scope>
    <source>
        <strain evidence="2">RSA 468</strain>
    </source>
</reference>
<organism evidence="1 2">
    <name type="scientific">Dimargaris cristalligena</name>
    <dbReference type="NCBI Taxonomy" id="215637"/>
    <lineage>
        <taxon>Eukaryota</taxon>
        <taxon>Fungi</taxon>
        <taxon>Fungi incertae sedis</taxon>
        <taxon>Zoopagomycota</taxon>
        <taxon>Kickxellomycotina</taxon>
        <taxon>Dimargaritomycetes</taxon>
        <taxon>Dimargaritales</taxon>
        <taxon>Dimargaritaceae</taxon>
        <taxon>Dimargaris</taxon>
    </lineage>
</organism>
<dbReference type="PANTHER" id="PTHR28608">
    <property type="entry name" value="INTEGRATOR COMPLEX SUBUNIT 2"/>
    <property type="match status" value="1"/>
</dbReference>
<evidence type="ECO:0000313" key="1">
    <source>
        <dbReference type="EMBL" id="RKP33144.1"/>
    </source>
</evidence>
<dbReference type="GO" id="GO:0032039">
    <property type="term" value="C:integrator complex"/>
    <property type="evidence" value="ECO:0007669"/>
    <property type="project" value="InterPro"/>
</dbReference>
<evidence type="ECO:0000313" key="2">
    <source>
        <dbReference type="Proteomes" id="UP000268162"/>
    </source>
</evidence>
<dbReference type="EMBL" id="ML004320">
    <property type="protein sequence ID" value="RKP33144.1"/>
    <property type="molecule type" value="Genomic_DNA"/>
</dbReference>
<proteinExistence type="predicted"/>
<dbReference type="GO" id="GO:0034472">
    <property type="term" value="P:snRNA 3'-end processing"/>
    <property type="evidence" value="ECO:0007669"/>
    <property type="project" value="TreeGrafter"/>
</dbReference>
<dbReference type="Pfam" id="PF14750">
    <property type="entry name" value="INTS2"/>
    <property type="match status" value="1"/>
</dbReference>
<keyword evidence="2" id="KW-1185">Reference proteome</keyword>
<accession>A0A4P9ZIW0</accession>
<sequence length="526" mass="59261">MLLYVLSYCDYLATNILKPAALAVNPGQRDPMSCIPYSDNLVDQLPIRRILNYITDRVAYDSIYPELVALCHYQAPETFDIKSVVMENYCRQQETLVFPQLHARLSRDAVQRAVPTSVELAAISTMPELGPALFQALRHPHSALPVLKYLATVDTAQLVPWVPDIIGTCLPLYLDARFSSETTYQFRVIWEIIHFSVPRQVETLTVNSWRRTLDRSQPPWTLQDLWLDPLLLFRCDPLVLRHPDFFNLFLQILGVFLIMSRHKLRAKHAQRGPGKGRFKDAHLNALLYLQDTNVLQMLLTICSQLVSSSAGASDTDSARACQNLIYDFLHQAFIENRLVCKLLHFQTFDPTLLPLLVEHIPSMHICFDFIAELLAQATYDRQIFGLQLATSLLEKYPMARNLNLIRETLIPRTQTLLVKFPLAESHVKVLYPVVDAITRIGESYPQLAPECKTLLLVAQTVSSKGVQEATTHGVLSTAGSGNGVFPTAATAGGSALNKCNFTLEEASEFRQFVNHALDVVGKRSHH</sequence>
<gene>
    <name evidence="1" type="ORF">BJ085DRAFT_34744</name>
</gene>
<dbReference type="AlphaFoldDB" id="A0A4P9ZIW0"/>